<dbReference type="Gene3D" id="2.60.120.740">
    <property type="match status" value="1"/>
</dbReference>
<organism evidence="4 5">
    <name type="scientific">Xiphophorus couchianus</name>
    <name type="common">Monterrey platyfish</name>
    <dbReference type="NCBI Taxonomy" id="32473"/>
    <lineage>
        <taxon>Eukaryota</taxon>
        <taxon>Metazoa</taxon>
        <taxon>Chordata</taxon>
        <taxon>Craniata</taxon>
        <taxon>Vertebrata</taxon>
        <taxon>Euteleostomi</taxon>
        <taxon>Actinopterygii</taxon>
        <taxon>Neopterygii</taxon>
        <taxon>Teleostei</taxon>
        <taxon>Neoteleostei</taxon>
        <taxon>Acanthomorphata</taxon>
        <taxon>Ovalentaria</taxon>
        <taxon>Atherinomorphae</taxon>
        <taxon>Cyprinodontiformes</taxon>
        <taxon>Poeciliidae</taxon>
        <taxon>Poeciliinae</taxon>
        <taxon>Xiphophorus</taxon>
    </lineage>
</organism>
<dbReference type="InterPro" id="IPR043159">
    <property type="entry name" value="Lectin_gal-bd_sf"/>
</dbReference>
<accession>A0A3B5LLH4</accession>
<keyword evidence="5" id="KW-1185">Reference proteome</keyword>
<dbReference type="GO" id="GO:0030246">
    <property type="term" value="F:carbohydrate binding"/>
    <property type="evidence" value="ECO:0007669"/>
    <property type="project" value="UniProtKB-KW"/>
</dbReference>
<keyword evidence="1" id="KW-0430">Lectin</keyword>
<dbReference type="AlphaFoldDB" id="A0A3B5LLH4"/>
<reference evidence="4" key="2">
    <citation type="submission" date="2025-09" db="UniProtKB">
        <authorList>
            <consortium name="Ensembl"/>
        </authorList>
    </citation>
    <scope>IDENTIFICATION</scope>
</reference>
<reference evidence="4" key="1">
    <citation type="submission" date="2025-08" db="UniProtKB">
        <authorList>
            <consortium name="Ensembl"/>
        </authorList>
    </citation>
    <scope>IDENTIFICATION</scope>
</reference>
<name>A0A3B5LLH4_9TELE</name>
<dbReference type="Pfam" id="PF02140">
    <property type="entry name" value="SUEL_Lectin"/>
    <property type="match status" value="1"/>
</dbReference>
<keyword evidence="2" id="KW-0677">Repeat</keyword>
<dbReference type="GeneTree" id="ENSGT00990000203979"/>
<protein>
    <recommendedName>
        <fullName evidence="3">SUEL-type lectin domain-containing protein</fullName>
    </recommendedName>
</protein>
<evidence type="ECO:0000313" key="5">
    <source>
        <dbReference type="Proteomes" id="UP000261380"/>
    </source>
</evidence>
<dbReference type="PANTHER" id="PTHR46780">
    <property type="entry name" value="PROTEIN EVA-1"/>
    <property type="match status" value="1"/>
</dbReference>
<dbReference type="Proteomes" id="UP000261380">
    <property type="component" value="Unplaced"/>
</dbReference>
<sequence length="91" mass="10147">VFDSDIFVISATYGRSNRMTCSVGIPAEQTKNTDCATKAESVFQKCEGRSTCNVFASSSVFGDPCVGTYKSVVNKYFVYKYFCLVIYQLFL</sequence>
<evidence type="ECO:0000256" key="1">
    <source>
        <dbReference type="ARBA" id="ARBA00022734"/>
    </source>
</evidence>
<evidence type="ECO:0000313" key="4">
    <source>
        <dbReference type="Ensembl" id="ENSXCOP00000011782.1"/>
    </source>
</evidence>
<dbReference type="Ensembl" id="ENSXCOT00000011918.1">
    <property type="protein sequence ID" value="ENSXCOP00000011782.1"/>
    <property type="gene ID" value="ENSXCOG00000008905.1"/>
</dbReference>
<proteinExistence type="predicted"/>
<evidence type="ECO:0000256" key="2">
    <source>
        <dbReference type="ARBA" id="ARBA00022737"/>
    </source>
</evidence>
<evidence type="ECO:0000259" key="3">
    <source>
        <dbReference type="Pfam" id="PF02140"/>
    </source>
</evidence>
<feature type="domain" description="SUEL-type lectin" evidence="3">
    <location>
        <begin position="5"/>
        <end position="72"/>
    </location>
</feature>
<dbReference type="InterPro" id="IPR000922">
    <property type="entry name" value="Lectin_gal-bd_dom"/>
</dbReference>